<accession>A0A5J4TTK3</accession>
<comment type="caution">
    <text evidence="2">The sequence shown here is derived from an EMBL/GenBank/DDBJ whole genome shotgun (WGS) entry which is preliminary data.</text>
</comment>
<evidence type="ECO:0000313" key="2">
    <source>
        <dbReference type="EMBL" id="KAA6360675.1"/>
    </source>
</evidence>
<gene>
    <name evidence="2" type="ORF">EZS28_043798</name>
</gene>
<name>A0A5J4TTK3_9EUKA</name>
<sequence length="302" mass="34863">MAQVQSIFSKWQEKKQAPLSEEKRNKKAARLQKLAQGRIKHATGLNEKQLQALIGVLNVKNDLHKDIKYNQEFRTIPSGERYIASHKGMQGYTMQMVDPDGQGPLPEFATVYTNKGKLYSMGGYIPKDESKYDKYREQYIGQVAKDQRKNNKFFDFMQGKEVPYGAQHKDGTYTMKQFQQLVPRNHFLATYVPTIAEEYKGTNQIEKWGKGEYMAAASAVWKEIQRGLLEEIDPVYDWANASDEVLKQAASHFKKQIINLYFAKIAEDEDRFVRIMDQVYQQVAGNAIAQARRKQAVRMEVD</sequence>
<feature type="region of interest" description="Disordered" evidence="1">
    <location>
        <begin position="1"/>
        <end position="25"/>
    </location>
</feature>
<dbReference type="AlphaFoldDB" id="A0A5J4TTK3"/>
<evidence type="ECO:0000313" key="3">
    <source>
        <dbReference type="Proteomes" id="UP000324800"/>
    </source>
</evidence>
<dbReference type="Proteomes" id="UP000324800">
    <property type="component" value="Unassembled WGS sequence"/>
</dbReference>
<evidence type="ECO:0000256" key="1">
    <source>
        <dbReference type="SAM" id="MobiDB-lite"/>
    </source>
</evidence>
<proteinExistence type="predicted"/>
<feature type="compositionally biased region" description="Basic and acidic residues" evidence="1">
    <location>
        <begin position="11"/>
        <end position="24"/>
    </location>
</feature>
<organism evidence="2 3">
    <name type="scientific">Streblomastix strix</name>
    <dbReference type="NCBI Taxonomy" id="222440"/>
    <lineage>
        <taxon>Eukaryota</taxon>
        <taxon>Metamonada</taxon>
        <taxon>Preaxostyla</taxon>
        <taxon>Oxymonadida</taxon>
        <taxon>Streblomastigidae</taxon>
        <taxon>Streblomastix</taxon>
    </lineage>
</organism>
<protein>
    <submittedName>
        <fullName evidence="2">Uncharacterized protein</fullName>
    </submittedName>
</protein>
<reference evidence="2 3" key="1">
    <citation type="submission" date="2019-03" db="EMBL/GenBank/DDBJ databases">
        <title>Single cell metagenomics reveals metabolic interactions within the superorganism composed of flagellate Streblomastix strix and complex community of Bacteroidetes bacteria on its surface.</title>
        <authorList>
            <person name="Treitli S.C."/>
            <person name="Kolisko M."/>
            <person name="Husnik F."/>
            <person name="Keeling P."/>
            <person name="Hampl V."/>
        </authorList>
    </citation>
    <scope>NUCLEOTIDE SEQUENCE [LARGE SCALE GENOMIC DNA]</scope>
    <source>
        <strain evidence="2">ST1C</strain>
    </source>
</reference>
<dbReference type="EMBL" id="SNRW01026606">
    <property type="protein sequence ID" value="KAA6360675.1"/>
    <property type="molecule type" value="Genomic_DNA"/>
</dbReference>